<feature type="transmembrane region" description="Helical" evidence="12">
    <location>
        <begin position="79"/>
        <end position="99"/>
    </location>
</feature>
<keyword evidence="5 12" id="KW-0812">Transmembrane</keyword>
<dbReference type="AlphaFoldDB" id="A0A5M6CJY7"/>
<evidence type="ECO:0000256" key="10">
    <source>
        <dbReference type="ARBA" id="ARBA00023201"/>
    </source>
</evidence>
<keyword evidence="14" id="KW-1185">Reference proteome</keyword>
<evidence type="ECO:0000256" key="9">
    <source>
        <dbReference type="ARBA" id="ARBA00023136"/>
    </source>
</evidence>
<evidence type="ECO:0000256" key="12">
    <source>
        <dbReference type="SAM" id="Phobius"/>
    </source>
</evidence>
<gene>
    <name evidence="13" type="ORF">F0919_09065</name>
</gene>
<feature type="transmembrane region" description="Helical" evidence="12">
    <location>
        <begin position="120"/>
        <end position="140"/>
    </location>
</feature>
<proteinExistence type="inferred from homology"/>
<dbReference type="Gene3D" id="1.20.1730.10">
    <property type="entry name" value="Sodium/glucose cotransporter"/>
    <property type="match status" value="1"/>
</dbReference>
<feature type="transmembrane region" description="Helical" evidence="12">
    <location>
        <begin position="318"/>
        <end position="336"/>
    </location>
</feature>
<evidence type="ECO:0000256" key="6">
    <source>
        <dbReference type="ARBA" id="ARBA00022989"/>
    </source>
</evidence>
<feature type="transmembrane region" description="Helical" evidence="12">
    <location>
        <begin position="485"/>
        <end position="510"/>
    </location>
</feature>
<dbReference type="GO" id="GO:0006814">
    <property type="term" value="P:sodium ion transport"/>
    <property type="evidence" value="ECO:0007669"/>
    <property type="project" value="UniProtKB-KW"/>
</dbReference>
<dbReference type="CDD" id="cd10326">
    <property type="entry name" value="SLC5sbd_NIS-like"/>
    <property type="match status" value="1"/>
</dbReference>
<feature type="transmembrane region" description="Helical" evidence="12">
    <location>
        <begin position="183"/>
        <end position="202"/>
    </location>
</feature>
<dbReference type="InterPro" id="IPR051163">
    <property type="entry name" value="Sodium:Solute_Symporter_SSF"/>
</dbReference>
<dbReference type="InterPro" id="IPR001734">
    <property type="entry name" value="Na/solute_symporter"/>
</dbReference>
<keyword evidence="4" id="KW-1003">Cell membrane</keyword>
<dbReference type="InterPro" id="IPR038377">
    <property type="entry name" value="Na/Glc_symporter_sf"/>
</dbReference>
<evidence type="ECO:0000256" key="8">
    <source>
        <dbReference type="ARBA" id="ARBA00023065"/>
    </source>
</evidence>
<evidence type="ECO:0000313" key="13">
    <source>
        <dbReference type="EMBL" id="KAA5534750.1"/>
    </source>
</evidence>
<feature type="transmembrane region" description="Helical" evidence="12">
    <location>
        <begin position="233"/>
        <end position="251"/>
    </location>
</feature>
<evidence type="ECO:0000256" key="3">
    <source>
        <dbReference type="ARBA" id="ARBA00022448"/>
    </source>
</evidence>
<keyword evidence="3" id="KW-0813">Transport</keyword>
<dbReference type="PANTHER" id="PTHR42985">
    <property type="entry name" value="SODIUM-COUPLED MONOCARBOXYLATE TRANSPORTER"/>
    <property type="match status" value="1"/>
</dbReference>
<dbReference type="GO" id="GO:0005886">
    <property type="term" value="C:plasma membrane"/>
    <property type="evidence" value="ECO:0007669"/>
    <property type="project" value="UniProtKB-SubCell"/>
</dbReference>
<organism evidence="13 14">
    <name type="scientific">Taibaiella lutea</name>
    <dbReference type="NCBI Taxonomy" id="2608001"/>
    <lineage>
        <taxon>Bacteria</taxon>
        <taxon>Pseudomonadati</taxon>
        <taxon>Bacteroidota</taxon>
        <taxon>Chitinophagia</taxon>
        <taxon>Chitinophagales</taxon>
        <taxon>Chitinophagaceae</taxon>
        <taxon>Taibaiella</taxon>
    </lineage>
</organism>
<dbReference type="GO" id="GO:0015293">
    <property type="term" value="F:symporter activity"/>
    <property type="evidence" value="ECO:0007669"/>
    <property type="project" value="TreeGrafter"/>
</dbReference>
<evidence type="ECO:0000256" key="7">
    <source>
        <dbReference type="ARBA" id="ARBA00023053"/>
    </source>
</evidence>
<feature type="transmembrane region" description="Helical" evidence="12">
    <location>
        <begin position="272"/>
        <end position="298"/>
    </location>
</feature>
<evidence type="ECO:0000313" key="14">
    <source>
        <dbReference type="Proteomes" id="UP000323632"/>
    </source>
</evidence>
<feature type="transmembrane region" description="Helical" evidence="12">
    <location>
        <begin position="44"/>
        <end position="67"/>
    </location>
</feature>
<feature type="transmembrane region" description="Helical" evidence="12">
    <location>
        <begin position="443"/>
        <end position="465"/>
    </location>
</feature>
<keyword evidence="6 12" id="KW-1133">Transmembrane helix</keyword>
<feature type="transmembrane region" description="Helical" evidence="12">
    <location>
        <begin position="152"/>
        <end position="171"/>
    </location>
</feature>
<keyword evidence="8" id="KW-0406">Ion transport</keyword>
<feature type="transmembrane region" description="Helical" evidence="12">
    <location>
        <begin position="382"/>
        <end position="402"/>
    </location>
</feature>
<feature type="transmembrane region" description="Helical" evidence="12">
    <location>
        <begin position="6"/>
        <end position="24"/>
    </location>
</feature>
<feature type="transmembrane region" description="Helical" evidence="12">
    <location>
        <begin position="414"/>
        <end position="431"/>
    </location>
</feature>
<keyword evidence="9 12" id="KW-0472">Membrane</keyword>
<dbReference type="PROSITE" id="PS50283">
    <property type="entry name" value="NA_SOLUT_SYMP_3"/>
    <property type="match status" value="1"/>
</dbReference>
<dbReference type="PANTHER" id="PTHR42985:SF47">
    <property type="entry name" value="INTEGRAL MEMBRANE TRANSPORT PROTEIN"/>
    <property type="match status" value="1"/>
</dbReference>
<comment type="similarity">
    <text evidence="2 11">Belongs to the sodium:solute symporter (SSF) (TC 2.A.21) family.</text>
</comment>
<evidence type="ECO:0000256" key="11">
    <source>
        <dbReference type="RuleBase" id="RU362091"/>
    </source>
</evidence>
<name>A0A5M6CJY7_9BACT</name>
<keyword evidence="7" id="KW-0915">Sodium</keyword>
<keyword evidence="10" id="KW-0739">Sodium transport</keyword>
<dbReference type="Proteomes" id="UP000323632">
    <property type="component" value="Unassembled WGS sequence"/>
</dbReference>
<comment type="caution">
    <text evidence="13">The sequence shown here is derived from an EMBL/GenBank/DDBJ whole genome shotgun (WGS) entry which is preliminary data.</text>
</comment>
<dbReference type="EMBL" id="VWSH01000002">
    <property type="protein sequence ID" value="KAA5534750.1"/>
    <property type="molecule type" value="Genomic_DNA"/>
</dbReference>
<comment type="subcellular location">
    <subcellularLocation>
        <location evidence="1">Cell membrane</location>
        <topology evidence="1">Multi-pass membrane protein</topology>
    </subcellularLocation>
</comment>
<dbReference type="RefSeq" id="WP_150032429.1">
    <property type="nucleotide sequence ID" value="NZ_VWSH01000002.1"/>
</dbReference>
<accession>A0A5M6CJY7</accession>
<protein>
    <submittedName>
        <fullName evidence="13">Sodium:solute symporter</fullName>
    </submittedName>
</protein>
<sequence>MSQQHILLIIILSYFALLLGVAFYTARGSNNESFFVGNRSSKWWLVAFGMIGTSLSGMTFISVPGTVGGGAFGYFQVTLGYWIGYFIVAYVLLPVYYKMQLTSIYTYLEKRLGVNAHKTGSFFFILSRTLGATLRLYLVIKVLELFVLKDLGISFEATAVIILVLILLYTYKGGVKTIVWTDTLQTTFMLLALLVSLFYISGQLHFSLSEAWAAVSKNGMTKIFATDPLPGNFFLKQILGGAFITIAMTGLDQEMMQKNISVSNLKDSQKNMVVMGTMQMIVVFIFLFLGGVLSIYAAQNGIDAKGDQLFPAIALQSGLPFFITICFVIGLISALFPSADGALTALTSSFCIDILGMKMGKHGAKIEGDSLQEEKKKTKTRLIVHNAFAVVFLFCIFFFRVVDNGSLIDVLLKLAGFTYGPLLGLFAFGILTRRTVQKQMPFILCMIAMLLTLAIDMVNNYSWYVPKFGLSPSTEAMLTKLSENIFGGYKIGVELLIINAALTFLFLFLFSGKSSGKAFQPVPGLQNAAVN</sequence>
<evidence type="ECO:0000256" key="2">
    <source>
        <dbReference type="ARBA" id="ARBA00006434"/>
    </source>
</evidence>
<dbReference type="Pfam" id="PF00474">
    <property type="entry name" value="SSF"/>
    <property type="match status" value="1"/>
</dbReference>
<reference evidence="13 14" key="1">
    <citation type="submission" date="2019-09" db="EMBL/GenBank/DDBJ databases">
        <title>Genome sequence and assembly of Taibaiella sp.</title>
        <authorList>
            <person name="Chhetri G."/>
        </authorList>
    </citation>
    <scope>NUCLEOTIDE SEQUENCE [LARGE SCALE GENOMIC DNA]</scope>
    <source>
        <strain evidence="13 14">KVB11</strain>
    </source>
</reference>
<evidence type="ECO:0000256" key="1">
    <source>
        <dbReference type="ARBA" id="ARBA00004651"/>
    </source>
</evidence>
<evidence type="ECO:0000256" key="4">
    <source>
        <dbReference type="ARBA" id="ARBA00022475"/>
    </source>
</evidence>
<evidence type="ECO:0000256" key="5">
    <source>
        <dbReference type="ARBA" id="ARBA00022692"/>
    </source>
</evidence>